<dbReference type="InterPro" id="IPR015422">
    <property type="entry name" value="PyrdxlP-dep_Trfase_small"/>
</dbReference>
<evidence type="ECO:0000256" key="5">
    <source>
        <dbReference type="RuleBase" id="RU004508"/>
    </source>
</evidence>
<dbReference type="GO" id="GO:0000271">
    <property type="term" value="P:polysaccharide biosynthetic process"/>
    <property type="evidence" value="ECO:0007669"/>
    <property type="project" value="TreeGrafter"/>
</dbReference>
<proteinExistence type="inferred from homology"/>
<dbReference type="GO" id="GO:0008483">
    <property type="term" value="F:transaminase activity"/>
    <property type="evidence" value="ECO:0007669"/>
    <property type="project" value="UniProtKB-KW"/>
</dbReference>
<evidence type="ECO:0000256" key="3">
    <source>
        <dbReference type="PIRSR" id="PIRSR000390-1"/>
    </source>
</evidence>
<gene>
    <name evidence="6" type="ordered locus">Acear_2127</name>
</gene>
<evidence type="ECO:0000313" key="6">
    <source>
        <dbReference type="EMBL" id="ADL13616.1"/>
    </source>
</evidence>
<dbReference type="GO" id="GO:0030170">
    <property type="term" value="F:pyridoxal phosphate binding"/>
    <property type="evidence" value="ECO:0007669"/>
    <property type="project" value="UniProtKB-ARBA"/>
</dbReference>
<dbReference type="InterPro" id="IPR000653">
    <property type="entry name" value="DegT/StrS_aminotransferase"/>
</dbReference>
<keyword evidence="7" id="KW-1185">Reference proteome</keyword>
<dbReference type="RefSeq" id="WP_013279059.1">
    <property type="nucleotide sequence ID" value="NC_014378.1"/>
</dbReference>
<dbReference type="Gene3D" id="3.40.640.10">
    <property type="entry name" value="Type I PLP-dependent aspartate aminotransferase-like (Major domain)"/>
    <property type="match status" value="1"/>
</dbReference>
<dbReference type="PANTHER" id="PTHR30244:SF36">
    <property type="entry name" value="3-OXO-GLUCOSE-6-PHOSPHATE:GLUTAMATE AMINOTRANSFERASE"/>
    <property type="match status" value="1"/>
</dbReference>
<dbReference type="EMBL" id="CP002105">
    <property type="protein sequence ID" value="ADL13616.1"/>
    <property type="molecule type" value="Genomic_DNA"/>
</dbReference>
<reference evidence="6 7" key="1">
    <citation type="journal article" date="2010" name="Stand. Genomic Sci.">
        <title>Complete genome sequence of Acetohalobium arabaticum type strain (Z-7288).</title>
        <authorList>
            <person name="Sikorski J."/>
            <person name="Lapidus A."/>
            <person name="Chertkov O."/>
            <person name="Lucas S."/>
            <person name="Copeland A."/>
            <person name="Glavina Del Rio T."/>
            <person name="Nolan M."/>
            <person name="Tice H."/>
            <person name="Cheng J.F."/>
            <person name="Han C."/>
            <person name="Brambilla E."/>
            <person name="Pitluck S."/>
            <person name="Liolios K."/>
            <person name="Ivanova N."/>
            <person name="Mavromatis K."/>
            <person name="Mikhailova N."/>
            <person name="Pati A."/>
            <person name="Bruce D."/>
            <person name="Detter C."/>
            <person name="Tapia R."/>
            <person name="Goodwin L."/>
            <person name="Chen A."/>
            <person name="Palaniappan K."/>
            <person name="Land M."/>
            <person name="Hauser L."/>
            <person name="Chang Y.J."/>
            <person name="Jeffries C.D."/>
            <person name="Rohde M."/>
            <person name="Goker M."/>
            <person name="Spring S."/>
            <person name="Woyke T."/>
            <person name="Bristow J."/>
            <person name="Eisen J.A."/>
            <person name="Markowitz V."/>
            <person name="Hugenholtz P."/>
            <person name="Kyrpides N.C."/>
            <person name="Klenk H.P."/>
        </authorList>
    </citation>
    <scope>NUCLEOTIDE SEQUENCE [LARGE SCALE GENOMIC DNA]</scope>
    <source>
        <strain evidence="7">ATCC 49924 / DSM 5501 / Z-7288</strain>
    </source>
</reference>
<evidence type="ECO:0000256" key="4">
    <source>
        <dbReference type="PIRSR" id="PIRSR000390-2"/>
    </source>
</evidence>
<dbReference type="Pfam" id="PF01041">
    <property type="entry name" value="DegT_DnrJ_EryC1"/>
    <property type="match status" value="1"/>
</dbReference>
<dbReference type="Proteomes" id="UP000001661">
    <property type="component" value="Chromosome"/>
</dbReference>
<name>D9QTB6_ACEAZ</name>
<protein>
    <submittedName>
        <fullName evidence="6">DegT/DnrJ/EryC1/StrS aminotransferase</fullName>
    </submittedName>
</protein>
<dbReference type="PANTHER" id="PTHR30244">
    <property type="entry name" value="TRANSAMINASE"/>
    <property type="match status" value="1"/>
</dbReference>
<keyword evidence="1 4" id="KW-0663">Pyridoxal phosphate</keyword>
<dbReference type="CDD" id="cd00616">
    <property type="entry name" value="AHBA_syn"/>
    <property type="match status" value="1"/>
</dbReference>
<dbReference type="FunFam" id="3.40.640.10:FF:000089">
    <property type="entry name" value="Aminotransferase, DegT/DnrJ/EryC1/StrS family"/>
    <property type="match status" value="1"/>
</dbReference>
<feature type="modified residue" description="N6-(pyridoxal phosphate)lysine" evidence="4">
    <location>
        <position position="186"/>
    </location>
</feature>
<sequence>MKVPLLDLKEQYEGIKDEIQEAINDVLDSTRYIMGKHVEGLEEEVADYCDTEYGIGVASGTDALLLSLKALDIGPGDEVIVPTFTFFATAGVVSRLGATPVFADIDPVTYNITPEEIEDKITDKTKAIIPVHLYGQPAEMNGIMDIADRYDLKVVEDACQAIGAEYKGTQVGNFGDAAALSFFPSKNLGGYGDGGMVLTNDEELAQRIKRLRVHGAEPKYHHKEVGYNSRLDAIQAAVLRVKLKYLDEWTEGRQRVAETYDRLFEEYGLENEIVLPEKKIADSKHVYHQYVIRVDNRDELQKTLKEAGVSTSIYYPKPLHLQECYEDLGYQKGDLPVAEKACEEVLALPIDPALKKGQIKYVLKKFKL</sequence>
<dbReference type="AlphaFoldDB" id="D9QTB6"/>
<keyword evidence="6" id="KW-0808">Transferase</keyword>
<evidence type="ECO:0000313" key="7">
    <source>
        <dbReference type="Proteomes" id="UP000001661"/>
    </source>
</evidence>
<dbReference type="InterPro" id="IPR015424">
    <property type="entry name" value="PyrdxlP-dep_Trfase"/>
</dbReference>
<dbReference type="SUPFAM" id="SSF53383">
    <property type="entry name" value="PLP-dependent transferases"/>
    <property type="match status" value="1"/>
</dbReference>
<dbReference type="Gene3D" id="3.90.1150.10">
    <property type="entry name" value="Aspartate Aminotransferase, domain 1"/>
    <property type="match status" value="1"/>
</dbReference>
<organism evidence="6 7">
    <name type="scientific">Acetohalobium arabaticum (strain ATCC 49924 / DSM 5501 / Z-7288)</name>
    <dbReference type="NCBI Taxonomy" id="574087"/>
    <lineage>
        <taxon>Bacteria</taxon>
        <taxon>Bacillati</taxon>
        <taxon>Bacillota</taxon>
        <taxon>Clostridia</taxon>
        <taxon>Halanaerobiales</taxon>
        <taxon>Halobacteroidaceae</taxon>
        <taxon>Acetohalobium</taxon>
    </lineage>
</organism>
<evidence type="ECO:0000256" key="1">
    <source>
        <dbReference type="ARBA" id="ARBA00022898"/>
    </source>
</evidence>
<evidence type="ECO:0000256" key="2">
    <source>
        <dbReference type="ARBA" id="ARBA00037999"/>
    </source>
</evidence>
<feature type="active site" description="Proton acceptor" evidence="3">
    <location>
        <position position="186"/>
    </location>
</feature>
<dbReference type="PIRSF" id="PIRSF000390">
    <property type="entry name" value="PLP_StrS"/>
    <property type="match status" value="1"/>
</dbReference>
<keyword evidence="6" id="KW-0032">Aminotransferase</keyword>
<dbReference type="eggNOG" id="COG0399">
    <property type="taxonomic scope" value="Bacteria"/>
</dbReference>
<dbReference type="HOGENOM" id="CLU_033332_7_2_9"/>
<accession>D9QTB6</accession>
<dbReference type="OrthoDB" id="9810913at2"/>
<dbReference type="KEGG" id="aar:Acear_2127"/>
<comment type="similarity">
    <text evidence="2 5">Belongs to the DegT/DnrJ/EryC1 family.</text>
</comment>
<dbReference type="STRING" id="574087.Acear_2127"/>
<dbReference type="InterPro" id="IPR015421">
    <property type="entry name" value="PyrdxlP-dep_Trfase_major"/>
</dbReference>